<organism evidence="18 19">
    <name type="scientific">Parabacteroides absconsus</name>
    <dbReference type="NCBI Taxonomy" id="2951805"/>
    <lineage>
        <taxon>Bacteria</taxon>
        <taxon>Pseudomonadati</taxon>
        <taxon>Bacteroidota</taxon>
        <taxon>Bacteroidia</taxon>
        <taxon>Bacteroidales</taxon>
        <taxon>Tannerellaceae</taxon>
        <taxon>Parabacteroides</taxon>
    </lineage>
</organism>
<dbReference type="PANTHER" id="PTHR34848">
    <property type="match status" value="1"/>
</dbReference>
<comment type="pathway">
    <text evidence="6">Cofactor biosynthesis; adenosylcobalamin biosynthesis; adenosylcobalamin from cob(II)yrinate a,c-diamide: step 5/7.</text>
</comment>
<evidence type="ECO:0000256" key="6">
    <source>
        <dbReference type="ARBA" id="ARBA00005159"/>
    </source>
</evidence>
<evidence type="ECO:0000256" key="10">
    <source>
        <dbReference type="ARBA" id="ARBA00022573"/>
    </source>
</evidence>
<dbReference type="Pfam" id="PF02283">
    <property type="entry name" value="CobU"/>
    <property type="match status" value="1"/>
</dbReference>
<evidence type="ECO:0000256" key="15">
    <source>
        <dbReference type="ARBA" id="ARBA00023134"/>
    </source>
</evidence>
<evidence type="ECO:0000256" key="8">
    <source>
        <dbReference type="ARBA" id="ARBA00012016"/>
    </source>
</evidence>
<comment type="pathway">
    <text evidence="5">Cofactor biosynthesis; adenosylcobalamin biosynthesis; adenosylcobalamin from cob(II)yrinate a,c-diamide: step 6/7.</text>
</comment>
<comment type="similarity">
    <text evidence="7">Belongs to the CobU/CobP family.</text>
</comment>
<dbReference type="Proteomes" id="UP001320603">
    <property type="component" value="Chromosome"/>
</dbReference>
<dbReference type="PIRSF" id="PIRSF006135">
    <property type="entry name" value="CobU"/>
    <property type="match status" value="1"/>
</dbReference>
<comment type="catalytic activity">
    <reaction evidence="2">
        <text>adenosylcob(III)inamide phosphate + GTP + H(+) = adenosylcob(III)inamide-GDP + diphosphate</text>
        <dbReference type="Rhea" id="RHEA:22712"/>
        <dbReference type="ChEBI" id="CHEBI:15378"/>
        <dbReference type="ChEBI" id="CHEBI:33019"/>
        <dbReference type="ChEBI" id="CHEBI:37565"/>
        <dbReference type="ChEBI" id="CHEBI:58502"/>
        <dbReference type="ChEBI" id="CHEBI:60487"/>
        <dbReference type="EC" id="2.7.7.62"/>
    </reaction>
</comment>
<evidence type="ECO:0000256" key="12">
    <source>
        <dbReference type="ARBA" id="ARBA00022741"/>
    </source>
</evidence>
<keyword evidence="13 18" id="KW-0418">Kinase</keyword>
<evidence type="ECO:0000256" key="11">
    <source>
        <dbReference type="ARBA" id="ARBA00022679"/>
    </source>
</evidence>
<keyword evidence="11 18" id="KW-0808">Transferase</keyword>
<comment type="catalytic activity">
    <reaction evidence="1">
        <text>adenosylcob(III)inamide + ATP = adenosylcob(III)inamide phosphate + ADP + H(+)</text>
        <dbReference type="Rhea" id="RHEA:15769"/>
        <dbReference type="ChEBI" id="CHEBI:2480"/>
        <dbReference type="ChEBI" id="CHEBI:15378"/>
        <dbReference type="ChEBI" id="CHEBI:30616"/>
        <dbReference type="ChEBI" id="CHEBI:58502"/>
        <dbReference type="ChEBI" id="CHEBI:456216"/>
        <dbReference type="EC" id="2.7.1.156"/>
    </reaction>
</comment>
<dbReference type="CDD" id="cd00544">
    <property type="entry name" value="CobU"/>
    <property type="match status" value="1"/>
</dbReference>
<dbReference type="Gene3D" id="3.40.50.300">
    <property type="entry name" value="P-loop containing nucleotide triphosphate hydrolases"/>
    <property type="match status" value="1"/>
</dbReference>
<gene>
    <name evidence="18" type="ORF">NEE14_000570</name>
</gene>
<evidence type="ECO:0000313" key="18">
    <source>
        <dbReference type="EMBL" id="WWV66521.1"/>
    </source>
</evidence>
<comment type="catalytic activity">
    <reaction evidence="3">
        <text>adenosylcob(III)inamide + GTP = adenosylcob(III)inamide phosphate + GDP + H(+)</text>
        <dbReference type="Rhea" id="RHEA:15765"/>
        <dbReference type="ChEBI" id="CHEBI:2480"/>
        <dbReference type="ChEBI" id="CHEBI:15378"/>
        <dbReference type="ChEBI" id="CHEBI:37565"/>
        <dbReference type="ChEBI" id="CHEBI:58189"/>
        <dbReference type="ChEBI" id="CHEBI:58502"/>
        <dbReference type="EC" id="2.7.1.156"/>
    </reaction>
</comment>
<name>A0ABZ2IQU1_9BACT</name>
<keyword evidence="10" id="KW-0169">Cobalamin biosynthesis</keyword>
<dbReference type="RefSeq" id="WP_251968709.1">
    <property type="nucleotide sequence ID" value="NZ_CP146284.1"/>
</dbReference>
<evidence type="ECO:0000256" key="5">
    <source>
        <dbReference type="ARBA" id="ARBA00004692"/>
    </source>
</evidence>
<evidence type="ECO:0000256" key="14">
    <source>
        <dbReference type="ARBA" id="ARBA00022840"/>
    </source>
</evidence>
<evidence type="ECO:0000256" key="16">
    <source>
        <dbReference type="ARBA" id="ARBA00029570"/>
    </source>
</evidence>
<evidence type="ECO:0000256" key="1">
    <source>
        <dbReference type="ARBA" id="ARBA00000312"/>
    </source>
</evidence>
<dbReference type="GO" id="GO:0043752">
    <property type="term" value="F:adenosylcobinamide kinase activity"/>
    <property type="evidence" value="ECO:0007669"/>
    <property type="project" value="UniProtKB-EC"/>
</dbReference>
<dbReference type="InterPro" id="IPR003203">
    <property type="entry name" value="CobU/CobP"/>
</dbReference>
<dbReference type="SUPFAM" id="SSF52540">
    <property type="entry name" value="P-loop containing nucleoside triphosphate hydrolases"/>
    <property type="match status" value="1"/>
</dbReference>
<protein>
    <recommendedName>
        <fullName evidence="16">Adenosylcobinamide kinase</fullName>
        <ecNumber evidence="8">2.7.1.156</ecNumber>
        <ecNumber evidence="9">2.7.7.62</ecNumber>
    </recommendedName>
    <alternativeName>
        <fullName evidence="17">Adenosylcobinamide-phosphate guanylyltransferase</fullName>
    </alternativeName>
</protein>
<evidence type="ECO:0000256" key="13">
    <source>
        <dbReference type="ARBA" id="ARBA00022777"/>
    </source>
</evidence>
<reference evidence="18 19" key="1">
    <citation type="submission" date="2024-02" db="EMBL/GenBank/DDBJ databases">
        <title>Whole genome sequencing of Parabacteroides sp. AD58.</title>
        <authorList>
            <person name="Chaplin A.V."/>
            <person name="Pikina A.P."/>
            <person name="Sokolova S.R."/>
            <person name="Korostin D.O."/>
            <person name="Efimov B.A."/>
        </authorList>
    </citation>
    <scope>NUCLEOTIDE SEQUENCE [LARGE SCALE GENOMIC DNA]</scope>
    <source>
        <strain evidence="18 19">AD58</strain>
    </source>
</reference>
<evidence type="ECO:0000256" key="2">
    <source>
        <dbReference type="ARBA" id="ARBA00000711"/>
    </source>
</evidence>
<comment type="function">
    <text evidence="4">Catalyzes ATP-dependent phosphorylation of adenosylcobinamide and addition of GMP to adenosylcobinamide phosphate.</text>
</comment>
<evidence type="ECO:0000313" key="19">
    <source>
        <dbReference type="Proteomes" id="UP001320603"/>
    </source>
</evidence>
<dbReference type="GO" id="GO:0008820">
    <property type="term" value="F:cobinamide phosphate guanylyltransferase activity"/>
    <property type="evidence" value="ECO:0007669"/>
    <property type="project" value="UniProtKB-EC"/>
</dbReference>
<sequence length="171" mass="19605">MEKRIILITGGQRSGKSDYAQQRALSLTPHPVYLATSRIWDEEFRQRVLRHQANRGPEWTNVEEEKYLSRHALEGRVIVIDCVTLWCTNFFFDNNSQVSQSLDEIKKEFDAFTNQNACFLFVTNELGMGGVSVDETQRKFTDLQGWVNQYIASQADEVVLMVSGIPVAIKK</sequence>
<evidence type="ECO:0000256" key="4">
    <source>
        <dbReference type="ARBA" id="ARBA00003889"/>
    </source>
</evidence>
<keyword evidence="14" id="KW-0067">ATP-binding</keyword>
<keyword evidence="19" id="KW-1185">Reference proteome</keyword>
<keyword evidence="12" id="KW-0547">Nucleotide-binding</keyword>
<evidence type="ECO:0000256" key="9">
    <source>
        <dbReference type="ARBA" id="ARBA00012523"/>
    </source>
</evidence>
<dbReference type="EMBL" id="CP146284">
    <property type="protein sequence ID" value="WWV66521.1"/>
    <property type="molecule type" value="Genomic_DNA"/>
</dbReference>
<keyword evidence="18" id="KW-0548">Nucleotidyltransferase</keyword>
<dbReference type="EC" id="2.7.1.156" evidence="8"/>
<evidence type="ECO:0000256" key="17">
    <source>
        <dbReference type="ARBA" id="ARBA00030571"/>
    </source>
</evidence>
<accession>A0ABZ2IQU1</accession>
<evidence type="ECO:0000256" key="7">
    <source>
        <dbReference type="ARBA" id="ARBA00007490"/>
    </source>
</evidence>
<dbReference type="InterPro" id="IPR027417">
    <property type="entry name" value="P-loop_NTPase"/>
</dbReference>
<dbReference type="EC" id="2.7.7.62" evidence="9"/>
<proteinExistence type="inferred from homology"/>
<dbReference type="PANTHER" id="PTHR34848:SF1">
    <property type="entry name" value="BIFUNCTIONAL ADENOSYLCOBALAMIN BIOSYNTHESIS PROTEIN COBU"/>
    <property type="match status" value="1"/>
</dbReference>
<keyword evidence="15" id="KW-0342">GTP-binding</keyword>
<evidence type="ECO:0000256" key="3">
    <source>
        <dbReference type="ARBA" id="ARBA00001522"/>
    </source>
</evidence>